<organism evidence="5 6">
    <name type="scientific">Caballeronia temeraria</name>
    <dbReference type="NCBI Taxonomy" id="1777137"/>
    <lineage>
        <taxon>Bacteria</taxon>
        <taxon>Pseudomonadati</taxon>
        <taxon>Pseudomonadota</taxon>
        <taxon>Betaproteobacteria</taxon>
        <taxon>Burkholderiales</taxon>
        <taxon>Burkholderiaceae</taxon>
        <taxon>Caballeronia</taxon>
    </lineage>
</organism>
<feature type="domain" description="DUF1972" evidence="4">
    <location>
        <begin position="4"/>
        <end position="179"/>
    </location>
</feature>
<reference evidence="6" key="1">
    <citation type="submission" date="2016-01" db="EMBL/GenBank/DDBJ databases">
        <authorList>
            <person name="Peeters Charlotte."/>
        </authorList>
    </citation>
    <scope>NUCLEOTIDE SEQUENCE [LARGE SCALE GENOMIC DNA]</scope>
</reference>
<dbReference type="PANTHER" id="PTHR12526">
    <property type="entry name" value="GLYCOSYLTRANSFERASE"/>
    <property type="match status" value="1"/>
</dbReference>
<dbReference type="GO" id="GO:0016757">
    <property type="term" value="F:glycosyltransferase activity"/>
    <property type="evidence" value="ECO:0007669"/>
    <property type="project" value="UniProtKB-KW"/>
</dbReference>
<protein>
    <submittedName>
        <fullName evidence="5">Glycosyl transferases group 1</fullName>
    </submittedName>
</protein>
<keyword evidence="6" id="KW-1185">Reference proteome</keyword>
<dbReference type="PANTHER" id="PTHR12526:SF510">
    <property type="entry name" value="D-INOSITOL 3-PHOSPHATE GLYCOSYLTRANSFERASE"/>
    <property type="match status" value="1"/>
</dbReference>
<feature type="region of interest" description="Disordered" evidence="3">
    <location>
        <begin position="375"/>
        <end position="418"/>
    </location>
</feature>
<sequence length="418" mass="46868">MSVKQLSIIGTRGIPASHGGFETFAERLALYLVQRGWHVTVYCQGATDQIETMEDIWRGVHRIVIPVSRSGALGTMEFDWKSVKDVVRQRPALVLTLGYNTAAFCTYLRWNGITNLINMDGLEWRREKWKFHERIWLWINERIGCWTGNHLIADHPAIAAHLATRVKRSKITTIPYGADAVGDVARDPLKALGLEGMRYGIVIARPEPENSVLEIVTAFSRRVRNAKLVVLGKYDSNSNAYHRQVLAAASDEVLFPGAIYDQAFLRALRRHAEFYLHGHRVGGTNPSLVEALGAGNAVIAHDNVFNRWVAGPGARFFAFEAECDIHISALLGDPDTARAMSQASTQRFEGAFRWRSVLAQYEALLDRHLNDSARVPTSVSEALDKPERVRNLAPKAQHNEATDDPINARSLRELEEEK</sequence>
<dbReference type="SUPFAM" id="SSF53756">
    <property type="entry name" value="UDP-Glycosyltransferase/glycogen phosphorylase"/>
    <property type="match status" value="1"/>
</dbReference>
<dbReference type="InterPro" id="IPR015393">
    <property type="entry name" value="DUF1972"/>
</dbReference>
<dbReference type="STRING" id="1777137.AWB76_06033"/>
<name>A0A158CV99_9BURK</name>
<accession>A0A158CV99</accession>
<evidence type="ECO:0000256" key="2">
    <source>
        <dbReference type="ARBA" id="ARBA00022679"/>
    </source>
</evidence>
<dbReference type="RefSeq" id="WP_074171435.1">
    <property type="nucleotide sequence ID" value="NZ_FCOI02000028.1"/>
</dbReference>
<evidence type="ECO:0000313" key="5">
    <source>
        <dbReference type="EMBL" id="SAK86275.1"/>
    </source>
</evidence>
<proteinExistence type="predicted"/>
<dbReference type="Pfam" id="PF09314">
    <property type="entry name" value="DUF1972"/>
    <property type="match status" value="1"/>
</dbReference>
<dbReference type="OrthoDB" id="9792269at2"/>
<evidence type="ECO:0000259" key="4">
    <source>
        <dbReference type="Pfam" id="PF09314"/>
    </source>
</evidence>
<keyword evidence="1" id="KW-0328">Glycosyltransferase</keyword>
<evidence type="ECO:0000256" key="3">
    <source>
        <dbReference type="SAM" id="MobiDB-lite"/>
    </source>
</evidence>
<dbReference type="AlphaFoldDB" id="A0A158CV99"/>
<evidence type="ECO:0000256" key="1">
    <source>
        <dbReference type="ARBA" id="ARBA00022676"/>
    </source>
</evidence>
<dbReference type="EMBL" id="FCOI02000028">
    <property type="protein sequence ID" value="SAK86275.1"/>
    <property type="molecule type" value="Genomic_DNA"/>
</dbReference>
<evidence type="ECO:0000313" key="6">
    <source>
        <dbReference type="Proteomes" id="UP000054624"/>
    </source>
</evidence>
<dbReference type="Gene3D" id="3.40.50.2000">
    <property type="entry name" value="Glycogen Phosphorylase B"/>
    <property type="match status" value="2"/>
</dbReference>
<dbReference type="Proteomes" id="UP000054624">
    <property type="component" value="Unassembled WGS sequence"/>
</dbReference>
<keyword evidence="2 5" id="KW-0808">Transferase</keyword>
<gene>
    <name evidence="5" type="ORF">AWB76_06033</name>
</gene>